<comment type="similarity">
    <text evidence="2 8">Belongs to the type IA topoisomerase family.</text>
</comment>
<name>A0A543F0R4_9MICO</name>
<keyword evidence="6 8" id="KW-0238">DNA-binding</keyword>
<dbReference type="InterPro" id="IPR025589">
    <property type="entry name" value="Toprim_C_rpt"/>
</dbReference>
<feature type="domain" description="Topo IA-type catalytic" evidence="11">
    <location>
        <begin position="142"/>
        <end position="594"/>
    </location>
</feature>
<dbReference type="PROSITE" id="PS52039">
    <property type="entry name" value="TOPO_IA_2"/>
    <property type="match status" value="1"/>
</dbReference>
<feature type="site" description="Interaction with DNA" evidence="8">
    <location>
        <position position="168"/>
    </location>
</feature>
<evidence type="ECO:0000256" key="9">
    <source>
        <dbReference type="SAM" id="MobiDB-lite"/>
    </source>
</evidence>
<dbReference type="CDD" id="cd00186">
    <property type="entry name" value="TOP1Ac"/>
    <property type="match status" value="1"/>
</dbReference>
<evidence type="ECO:0000256" key="4">
    <source>
        <dbReference type="ARBA" id="ARBA00022842"/>
    </source>
</evidence>
<dbReference type="NCBIfam" id="TIGR01051">
    <property type="entry name" value="topA_bact"/>
    <property type="match status" value="1"/>
</dbReference>
<dbReference type="InterPro" id="IPR003601">
    <property type="entry name" value="Topo_IA_2"/>
</dbReference>
<keyword evidence="4" id="KW-0460">Magnesium</keyword>
<evidence type="ECO:0000256" key="1">
    <source>
        <dbReference type="ARBA" id="ARBA00000213"/>
    </source>
</evidence>
<feature type="region of interest" description="Interaction with DNA" evidence="8">
    <location>
        <begin position="176"/>
        <end position="181"/>
    </location>
</feature>
<feature type="region of interest" description="Disordered" evidence="9">
    <location>
        <begin position="719"/>
        <end position="738"/>
    </location>
</feature>
<dbReference type="Proteomes" id="UP000320235">
    <property type="component" value="Unassembled WGS sequence"/>
</dbReference>
<feature type="compositionally biased region" description="Basic residues" evidence="9">
    <location>
        <begin position="885"/>
        <end position="905"/>
    </location>
</feature>
<feature type="region of interest" description="Disordered" evidence="9">
    <location>
        <begin position="357"/>
        <end position="388"/>
    </location>
</feature>
<keyword evidence="3" id="KW-0479">Metal-binding</keyword>
<dbReference type="OrthoDB" id="9804262at2"/>
<comment type="caution">
    <text evidence="12">The sequence shown here is derived from an EMBL/GenBank/DDBJ whole genome shotgun (WGS) entry which is preliminary data.</text>
</comment>
<feature type="domain" description="Toprim" evidence="10">
    <location>
        <begin position="5"/>
        <end position="127"/>
    </location>
</feature>
<dbReference type="InterPro" id="IPR023405">
    <property type="entry name" value="Topo_IA_core_domain"/>
</dbReference>
<comment type="catalytic activity">
    <reaction evidence="1 8">
        <text>ATP-independent breakage of single-stranded DNA, followed by passage and rejoining.</text>
        <dbReference type="EC" id="5.6.2.1"/>
    </reaction>
</comment>
<dbReference type="Pfam" id="PF13368">
    <property type="entry name" value="Toprim_C_rpt"/>
    <property type="match status" value="4"/>
</dbReference>
<dbReference type="InterPro" id="IPR005733">
    <property type="entry name" value="TopoI_bac-type"/>
</dbReference>
<evidence type="ECO:0000256" key="6">
    <source>
        <dbReference type="ARBA" id="ARBA00023125"/>
    </source>
</evidence>
<keyword evidence="13" id="KW-1185">Reference proteome</keyword>
<dbReference type="HAMAP" id="MF_00952">
    <property type="entry name" value="Topoisom_1_prok"/>
    <property type="match status" value="1"/>
</dbReference>
<dbReference type="Gene3D" id="3.40.50.140">
    <property type="match status" value="1"/>
</dbReference>
<evidence type="ECO:0000313" key="12">
    <source>
        <dbReference type="EMBL" id="TQM27422.1"/>
    </source>
</evidence>
<dbReference type="GO" id="GO:0003917">
    <property type="term" value="F:DNA topoisomerase type I (single strand cut, ATP-independent) activity"/>
    <property type="evidence" value="ECO:0007669"/>
    <property type="project" value="UniProtKB-UniRule"/>
</dbReference>
<organism evidence="12 13">
    <name type="scientific">Microbacterium kyungheense</name>
    <dbReference type="NCBI Taxonomy" id="1263636"/>
    <lineage>
        <taxon>Bacteria</taxon>
        <taxon>Bacillati</taxon>
        <taxon>Actinomycetota</taxon>
        <taxon>Actinomycetes</taxon>
        <taxon>Micrococcales</taxon>
        <taxon>Microbacteriaceae</taxon>
        <taxon>Microbacterium</taxon>
    </lineage>
</organism>
<evidence type="ECO:0000313" key="13">
    <source>
        <dbReference type="Proteomes" id="UP000320235"/>
    </source>
</evidence>
<dbReference type="SMART" id="SM00493">
    <property type="entry name" value="TOPRIM"/>
    <property type="match status" value="1"/>
</dbReference>
<dbReference type="SUPFAM" id="SSF56712">
    <property type="entry name" value="Prokaryotic type I DNA topoisomerase"/>
    <property type="match status" value="1"/>
</dbReference>
<evidence type="ECO:0000259" key="10">
    <source>
        <dbReference type="PROSITE" id="PS50880"/>
    </source>
</evidence>
<feature type="region of interest" description="Disordered" evidence="9">
    <location>
        <begin position="838"/>
        <end position="866"/>
    </location>
</feature>
<dbReference type="CDD" id="cd03363">
    <property type="entry name" value="TOPRIM_TopoIA_TopoI"/>
    <property type="match status" value="1"/>
</dbReference>
<dbReference type="InterPro" id="IPR034149">
    <property type="entry name" value="TOPRIM_TopoI"/>
</dbReference>
<gene>
    <name evidence="8" type="primary">topA</name>
    <name evidence="12" type="ORF">FB391_1438</name>
</gene>
<feature type="site" description="Interaction with DNA" evidence="8">
    <location>
        <position position="152"/>
    </location>
</feature>
<dbReference type="PANTHER" id="PTHR42785">
    <property type="entry name" value="DNA TOPOISOMERASE, TYPE IA, CORE"/>
    <property type="match status" value="1"/>
</dbReference>
<feature type="region of interest" description="Disordered" evidence="9">
    <location>
        <begin position="880"/>
        <end position="905"/>
    </location>
</feature>
<comment type="subunit">
    <text evidence="8">Monomer.</text>
</comment>
<feature type="site" description="Interaction with DNA" evidence="8">
    <location>
        <position position="153"/>
    </location>
</feature>
<dbReference type="Pfam" id="PF01751">
    <property type="entry name" value="Toprim"/>
    <property type="match status" value="1"/>
</dbReference>
<proteinExistence type="inferred from homology"/>
<dbReference type="Gene3D" id="2.70.20.10">
    <property type="entry name" value="Topoisomerase I, domain 3"/>
    <property type="match status" value="1"/>
</dbReference>
<dbReference type="InterPro" id="IPR013825">
    <property type="entry name" value="Topo_IA_cen_sub2"/>
</dbReference>
<keyword evidence="5 8" id="KW-0799">Topoisomerase</keyword>
<keyword evidence="7 8" id="KW-0413">Isomerase</keyword>
<sequence>MAEGKKLVIVESPTKMKSIQGYLGDGYEVLSSVGHIRDLADKRDIPADKKQAYGKYSIDIDNGFDPYYVESERGKKTVAELKRALKGADELLLATDEDREGEAIAWHLLQTLKPKVPVKRMVFHEITKDAIQAAVGNTRELDLALVDAQETRRILDRLYGWDVSPVLWYKVQQGTSAGRVQSAATRLVVDRERERMAFVSASYWDIEALAAPNRPQGLDESFSTRLARVDGAVLARGTDFDDRGELKKAVLVLDEAQVRELATAIEAAAEASVTALESKPGTRSPKPPFTTSTLQQEAGRKLSMSAKHAMGVAQRLYEKGFITYMRTDSTALSTQAVQAAREQAVAMYGAASVPLNPRSYRNNSKNAQEAHEAIRPSGEQFRTPASVSSELDRDELRLYDLIWKRTMASQMSDAKYETTTVTLEVTAGGRRAEFTASGTVYTFKGFLEAYEEGRDEKRSDADKSDDQALPAMAVGDVLRLRDVEPKGHATSPKPRYTEASLVKALEEKGIGRPSTFASIIDVILNRGYVTKRGQALIPSWLAFSVVRLLEEHFADLVDYDFTAALEDDLDAIARGEQKRQDWLQEFYFGSTDHVGLRNIVDNLGEIDARALNSTPIGDVATLRFGKYGPYLEVPDAANPDGEPRRVNIPEDLAPDELTPAKAQELIDAPVAGDRVLGENPANGKLVVVKDGRFGPYVQETDPPAAEEVDEATGEVVAVEPEPAPKKRGAKKDAAPKPRTASLFKSMSVDTIDLETALKLLDLPRTVGIDPETEAPITAQNGRYGPYLKKGTDSRTLQSEQQIFDITLEEALAVYAQPKYGARGASSALKEFEADPTSGKPIKLKDGRFGPYVTDGETNATIPRGEDAMEVTFERAVQLLADKRAKGPAKRPAARRTTTRKPAAKK</sequence>
<comment type="caution">
    <text evidence="8">Lacks conserved residue(s) required for the propagation of feature annotation.</text>
</comment>
<dbReference type="PANTHER" id="PTHR42785:SF1">
    <property type="entry name" value="DNA TOPOISOMERASE"/>
    <property type="match status" value="1"/>
</dbReference>
<evidence type="ECO:0000259" key="11">
    <source>
        <dbReference type="PROSITE" id="PS52039"/>
    </source>
</evidence>
<dbReference type="InterPro" id="IPR013497">
    <property type="entry name" value="Topo_IA_cen"/>
</dbReference>
<dbReference type="SMART" id="SM00437">
    <property type="entry name" value="TOP1Ac"/>
    <property type="match status" value="1"/>
</dbReference>
<protein>
    <recommendedName>
        <fullName evidence="8">DNA topoisomerase 1</fullName>
        <ecNumber evidence="8">5.6.2.1</ecNumber>
    </recommendedName>
    <alternativeName>
        <fullName evidence="8">DNA topoisomerase I</fullName>
    </alternativeName>
</protein>
<evidence type="ECO:0000256" key="7">
    <source>
        <dbReference type="ARBA" id="ARBA00023235"/>
    </source>
</evidence>
<feature type="site" description="Interaction with DNA" evidence="8">
    <location>
        <position position="35"/>
    </location>
</feature>
<dbReference type="GO" id="GO:0046872">
    <property type="term" value="F:metal ion binding"/>
    <property type="evidence" value="ECO:0007669"/>
    <property type="project" value="UniProtKB-KW"/>
</dbReference>
<dbReference type="InterPro" id="IPR013826">
    <property type="entry name" value="Topo_IA_cen_sub3"/>
</dbReference>
<accession>A0A543F0R4</accession>
<dbReference type="PRINTS" id="PR00417">
    <property type="entry name" value="PRTPISMRASEI"/>
</dbReference>
<dbReference type="Gene3D" id="1.10.290.10">
    <property type="entry name" value="Topoisomerase I, domain 4"/>
    <property type="match status" value="1"/>
</dbReference>
<dbReference type="InterPro" id="IPR006171">
    <property type="entry name" value="TOPRIM_dom"/>
</dbReference>
<feature type="site" description="Interaction with DNA" evidence="8">
    <location>
        <position position="156"/>
    </location>
</feature>
<dbReference type="SMART" id="SM00436">
    <property type="entry name" value="TOP1Bc"/>
    <property type="match status" value="1"/>
</dbReference>
<evidence type="ECO:0000256" key="5">
    <source>
        <dbReference type="ARBA" id="ARBA00023029"/>
    </source>
</evidence>
<feature type="region of interest" description="Disordered" evidence="9">
    <location>
        <begin position="275"/>
        <end position="301"/>
    </location>
</feature>
<dbReference type="RefSeq" id="WP_141893781.1">
    <property type="nucleotide sequence ID" value="NZ_BAABLH010000004.1"/>
</dbReference>
<dbReference type="Pfam" id="PF01131">
    <property type="entry name" value="Topoisom_bac"/>
    <property type="match status" value="1"/>
</dbReference>
<dbReference type="GO" id="GO:0003677">
    <property type="term" value="F:DNA binding"/>
    <property type="evidence" value="ECO:0007669"/>
    <property type="project" value="UniProtKB-KW"/>
</dbReference>
<dbReference type="InterPro" id="IPR028612">
    <property type="entry name" value="Topoisom_1_IA"/>
</dbReference>
<feature type="site" description="Interaction with DNA" evidence="8">
    <location>
        <position position="526"/>
    </location>
</feature>
<dbReference type="PROSITE" id="PS00396">
    <property type="entry name" value="TOPO_IA_1"/>
    <property type="match status" value="1"/>
</dbReference>
<comment type="function">
    <text evidence="8">Releases the supercoiling and torsional tension of DNA, which is introduced during the DNA replication and transcription, by transiently cleaving and rejoining one strand of the DNA duplex. Introduces a single-strand break via transesterification at a target site in duplex DNA. The scissile phosphodiester is attacked by the catalytic tyrosine of the enzyme, resulting in the formation of a DNA-(5'-phosphotyrosyl)-enzyme intermediate and the expulsion of a 3'-OH DNA strand. The free DNA strand then undergoes passage around the unbroken strand, thus removing DNA supercoils. Finally, in the religation step, the DNA 3'-OH attacks the covalent intermediate to expel the active-site tyrosine and restore the DNA phosphodiester backbone.</text>
</comment>
<evidence type="ECO:0000256" key="2">
    <source>
        <dbReference type="ARBA" id="ARBA00009446"/>
    </source>
</evidence>
<dbReference type="EMBL" id="VFPE01000002">
    <property type="protein sequence ID" value="TQM27422.1"/>
    <property type="molecule type" value="Genomic_DNA"/>
</dbReference>
<evidence type="ECO:0000256" key="8">
    <source>
        <dbReference type="HAMAP-Rule" id="MF_00952"/>
    </source>
</evidence>
<dbReference type="AlphaFoldDB" id="A0A543F0R4"/>
<evidence type="ECO:0000256" key="3">
    <source>
        <dbReference type="ARBA" id="ARBA00022723"/>
    </source>
</evidence>
<dbReference type="InterPro" id="IPR000380">
    <property type="entry name" value="Topo_IA"/>
</dbReference>
<dbReference type="EC" id="5.6.2.1" evidence="8"/>
<reference evidence="12 13" key="1">
    <citation type="submission" date="2019-06" db="EMBL/GenBank/DDBJ databases">
        <title>Sequencing the genomes of 1000 actinobacteria strains.</title>
        <authorList>
            <person name="Klenk H.-P."/>
        </authorList>
    </citation>
    <scope>NUCLEOTIDE SEQUENCE [LARGE SCALE GENOMIC DNA]</scope>
    <source>
        <strain evidence="12 13">DSM 105492</strain>
    </source>
</reference>
<feature type="active site" description="O-(5'-phospho-DNA)-tyrosine intermediate" evidence="8">
    <location>
        <position position="324"/>
    </location>
</feature>
<feature type="site" description="Interaction with DNA" evidence="8">
    <location>
        <position position="326"/>
    </location>
</feature>
<dbReference type="PROSITE" id="PS50880">
    <property type="entry name" value="TOPRIM"/>
    <property type="match status" value="1"/>
</dbReference>
<dbReference type="InterPro" id="IPR013824">
    <property type="entry name" value="Topo_IA_cen_sub1"/>
</dbReference>
<dbReference type="InterPro" id="IPR003602">
    <property type="entry name" value="Topo_IA_DNA-bd_dom"/>
</dbReference>
<dbReference type="GO" id="GO:0006265">
    <property type="term" value="P:DNA topological change"/>
    <property type="evidence" value="ECO:0007669"/>
    <property type="project" value="UniProtKB-UniRule"/>
</dbReference>
<dbReference type="Gene3D" id="1.10.460.10">
    <property type="entry name" value="Topoisomerase I, domain 2"/>
    <property type="match status" value="1"/>
</dbReference>
<dbReference type="InterPro" id="IPR023406">
    <property type="entry name" value="Topo_IA_AS"/>
</dbReference>